<feature type="region of interest" description="Disordered" evidence="1">
    <location>
        <begin position="24"/>
        <end position="51"/>
    </location>
</feature>
<sequence length="193" mass="21844">MIIGTPSASRAIVTAACRPGTARVPSSWARLPRKNSQPASASNNTNANKTAKVRTAQLVQRLRIILLSQNEFGQVCQKRQRAGSMHDWFVKGDTIDYAGIARNKEATMRTLPLVLAALLLAACSTPQERAAYMQQQADEMMRLYGPACERLGYSPNTDQWRACVLHLSSQEEMRDYYFNYPYYGPGFWPHRRW</sequence>
<name>A0ABT2D352_9BURK</name>
<evidence type="ECO:0000256" key="1">
    <source>
        <dbReference type="SAM" id="MobiDB-lite"/>
    </source>
</evidence>
<gene>
    <name evidence="2" type="ORF">NX778_21485</name>
</gene>
<dbReference type="Proteomes" id="UP001204621">
    <property type="component" value="Unassembled WGS sequence"/>
</dbReference>
<keyword evidence="3" id="KW-1185">Reference proteome</keyword>
<evidence type="ECO:0000313" key="2">
    <source>
        <dbReference type="EMBL" id="MCS0660652.1"/>
    </source>
</evidence>
<proteinExistence type="predicted"/>
<dbReference type="RefSeq" id="WP_258813845.1">
    <property type="nucleotide sequence ID" value="NZ_JANUGU010000009.1"/>
</dbReference>
<accession>A0ABT2D352</accession>
<protein>
    <recommendedName>
        <fullName evidence="4">Lipoprotein</fullName>
    </recommendedName>
</protein>
<organism evidence="2 3">
    <name type="scientific">Massilia terrae</name>
    <dbReference type="NCBI Taxonomy" id="1811224"/>
    <lineage>
        <taxon>Bacteria</taxon>
        <taxon>Pseudomonadati</taxon>
        <taxon>Pseudomonadota</taxon>
        <taxon>Betaproteobacteria</taxon>
        <taxon>Burkholderiales</taxon>
        <taxon>Oxalobacteraceae</taxon>
        <taxon>Telluria group</taxon>
        <taxon>Massilia</taxon>
    </lineage>
</organism>
<evidence type="ECO:0000313" key="3">
    <source>
        <dbReference type="Proteomes" id="UP001204621"/>
    </source>
</evidence>
<dbReference type="EMBL" id="JANUGU010000009">
    <property type="protein sequence ID" value="MCS0660652.1"/>
    <property type="molecule type" value="Genomic_DNA"/>
</dbReference>
<feature type="compositionally biased region" description="Low complexity" evidence="1">
    <location>
        <begin position="39"/>
        <end position="50"/>
    </location>
</feature>
<evidence type="ECO:0008006" key="4">
    <source>
        <dbReference type="Google" id="ProtNLM"/>
    </source>
</evidence>
<comment type="caution">
    <text evidence="2">The sequence shown here is derived from an EMBL/GenBank/DDBJ whole genome shotgun (WGS) entry which is preliminary data.</text>
</comment>
<reference evidence="2 3" key="1">
    <citation type="submission" date="2022-08" db="EMBL/GenBank/DDBJ databases">
        <title>Reclassification of Massilia species as members of the genera Telluria, Duganella, Pseudoduganella, Mokoshia gen. nov. and Zemynaea gen. nov. using orthogonal and non-orthogonal genome-based approaches.</title>
        <authorList>
            <person name="Bowman J.P."/>
        </authorList>
    </citation>
    <scope>NUCLEOTIDE SEQUENCE [LARGE SCALE GENOMIC DNA]</scope>
    <source>
        <strain evidence="2 3">JCM 31606</strain>
    </source>
</reference>